<dbReference type="KEGG" id="afla:FHG64_12630"/>
<dbReference type="PANTHER" id="PTHR30469">
    <property type="entry name" value="MULTIDRUG RESISTANCE PROTEIN MDTA"/>
    <property type="match status" value="1"/>
</dbReference>
<protein>
    <submittedName>
        <fullName evidence="1">HlyD family efflux transporter periplasmic adaptor subunit</fullName>
    </submittedName>
</protein>
<dbReference type="Gene3D" id="2.40.420.20">
    <property type="match status" value="1"/>
</dbReference>
<dbReference type="Gene3D" id="1.10.287.470">
    <property type="entry name" value="Helix hairpin bin"/>
    <property type="match status" value="1"/>
</dbReference>
<dbReference type="OrthoDB" id="1114717at2"/>
<dbReference type="EMBL" id="CP040812">
    <property type="protein sequence ID" value="QCY70181.1"/>
    <property type="molecule type" value="Genomic_DNA"/>
</dbReference>
<reference evidence="1 2" key="1">
    <citation type="submission" date="2019-06" db="EMBL/GenBank/DDBJ databases">
        <title>Complete genome sequence of Antarcticibacterium flavum KCTC 52984T from an Antarctic marine sediment.</title>
        <authorList>
            <person name="Lee Y.M."/>
            <person name="Shin S.C."/>
        </authorList>
    </citation>
    <scope>NUCLEOTIDE SEQUENCE [LARGE SCALE GENOMIC DNA]</scope>
    <source>
        <strain evidence="1 2">KCTC 52984</strain>
    </source>
</reference>
<dbReference type="GO" id="GO:0015562">
    <property type="term" value="F:efflux transmembrane transporter activity"/>
    <property type="evidence" value="ECO:0007669"/>
    <property type="project" value="TreeGrafter"/>
</dbReference>
<sequence length="378" mass="42225">MRKIILSIIGVLLVVAALFGAKAIIDSNTVERPPQNKVVKTVFVDTVENRTVPIIIPANGTVTALNKTELFSEVEGVFRSSSKPFRPGQQYNRGQVLLNLDASEFVANVRSARSELYNSITAIMPDLRLDYPEFYPKWEEYLNNFDVNRNLAPLPETESNQEKYFIAGRGIVSAYYNIKNLEARLNKFIVVAPYSGVLTEAAVTVGSLIRPGQKLGEFIDPTEFELEVAIRKSFSDLLEKGEKVTLTNLEGTQTFEGTVSRINSRIDQESQTIQVFINIQDENVREGMYLEAQLEARNVEDAIEIPRQLLVDQNKVYVVRDNTLVLAEVEIIYNSSEKVVIKGLQDGAYLINSPVPGAYSGMLVEISETPNPVKSRAN</sequence>
<dbReference type="Gene3D" id="2.40.50.100">
    <property type="match status" value="1"/>
</dbReference>
<dbReference type="PANTHER" id="PTHR30469:SF15">
    <property type="entry name" value="HLYD FAMILY OF SECRETION PROTEINS"/>
    <property type="match status" value="1"/>
</dbReference>
<dbReference type="Gene3D" id="2.40.30.170">
    <property type="match status" value="1"/>
</dbReference>
<accession>A0A5B7X656</accession>
<dbReference type="AlphaFoldDB" id="A0A5B7X656"/>
<dbReference type="RefSeq" id="WP_139066743.1">
    <property type="nucleotide sequence ID" value="NZ_CP040812.1"/>
</dbReference>
<dbReference type="Proteomes" id="UP000309016">
    <property type="component" value="Chromosome"/>
</dbReference>
<name>A0A5B7X656_9FLAO</name>
<proteinExistence type="predicted"/>
<dbReference type="GO" id="GO:1990281">
    <property type="term" value="C:efflux pump complex"/>
    <property type="evidence" value="ECO:0007669"/>
    <property type="project" value="TreeGrafter"/>
</dbReference>
<evidence type="ECO:0000313" key="1">
    <source>
        <dbReference type="EMBL" id="QCY70181.1"/>
    </source>
</evidence>
<dbReference type="SUPFAM" id="SSF111369">
    <property type="entry name" value="HlyD-like secretion proteins"/>
    <property type="match status" value="1"/>
</dbReference>
<gene>
    <name evidence="1" type="ORF">FHG64_12630</name>
</gene>
<organism evidence="1 2">
    <name type="scientific">Antarcticibacterium flavum</name>
    <dbReference type="NCBI Taxonomy" id="2058175"/>
    <lineage>
        <taxon>Bacteria</taxon>
        <taxon>Pseudomonadati</taxon>
        <taxon>Bacteroidota</taxon>
        <taxon>Flavobacteriia</taxon>
        <taxon>Flavobacteriales</taxon>
        <taxon>Flavobacteriaceae</taxon>
        <taxon>Antarcticibacterium</taxon>
    </lineage>
</organism>
<keyword evidence="2" id="KW-1185">Reference proteome</keyword>
<evidence type="ECO:0000313" key="2">
    <source>
        <dbReference type="Proteomes" id="UP000309016"/>
    </source>
</evidence>